<proteinExistence type="predicted"/>
<name>A0A1V0GMS2_9RHOB</name>
<dbReference type="Proteomes" id="UP000229314">
    <property type="component" value="Plasmid pTT13-1"/>
</dbReference>
<dbReference type="AlphaFoldDB" id="A0A1V0GMS2"/>
<evidence type="ECO:0000313" key="2">
    <source>
        <dbReference type="EMBL" id="ATQ57979.1"/>
    </source>
</evidence>
<reference evidence="2 4" key="2">
    <citation type="submission" date="2017-10" db="EMBL/GenBank/DDBJ databases">
        <title>Complete genome sequence of Paracoccus yeei TT13 isolated from human skin.</title>
        <authorList>
            <person name="Lee K."/>
            <person name="Lim J.Y."/>
            <person name="Hwang I."/>
        </authorList>
    </citation>
    <scope>NUCLEOTIDE SEQUENCE [LARGE SCALE GENOMIC DNA]</scope>
    <source>
        <strain evidence="2 4">TT13</strain>
        <plasmid evidence="4">Plasmid ptt13-1</plasmid>
        <plasmid evidence="2">pTT13-1</plasmid>
    </source>
</reference>
<dbReference type="EMBL" id="CP024423">
    <property type="protein sequence ID" value="ATQ57979.1"/>
    <property type="molecule type" value="Genomic_DNA"/>
</dbReference>
<organism evidence="1 3">
    <name type="scientific">Paracoccus yeei</name>
    <dbReference type="NCBI Taxonomy" id="147645"/>
    <lineage>
        <taxon>Bacteria</taxon>
        <taxon>Pseudomonadati</taxon>
        <taxon>Pseudomonadota</taxon>
        <taxon>Alphaproteobacteria</taxon>
        <taxon>Rhodobacterales</taxon>
        <taxon>Paracoccaceae</taxon>
        <taxon>Paracoccus</taxon>
    </lineage>
</organism>
<geneLocation type="plasmid" evidence="4">
    <name>ptt13-1</name>
</geneLocation>
<geneLocation type="plasmid" evidence="2">
    <name>pTT13-1</name>
</geneLocation>
<dbReference type="KEGG" id="pye:A6J80_01130"/>
<accession>A0A1V0GMS2</accession>
<geneLocation type="plasmid" evidence="1">
    <name>unnamed1</name>
</geneLocation>
<dbReference type="GeneID" id="78899783"/>
<evidence type="ECO:0000313" key="4">
    <source>
        <dbReference type="Proteomes" id="UP000229314"/>
    </source>
</evidence>
<evidence type="ECO:0000313" key="3">
    <source>
        <dbReference type="Proteomes" id="UP000191257"/>
    </source>
</evidence>
<sequence length="201" mass="21789">MRMLDHVPVRPNFIGGLPAALHQVLLPWDIAGPESMVAFRLRCEAGRYPIQDFRWRQDVFLTRGGDAPVVRTLRQLAASKLAAFCLATATVANDQAMGNVAGGMLRGLTGPAEVHCHVTAGFVAFVNARPALAGLTPESARQVAVLLVPRPAQPANRVAALRRVQRQIELMHRFWFAQPSAVPPLRIAALEGAEPAPRAWG</sequence>
<keyword evidence="3" id="KW-1185">Reference proteome</keyword>
<gene>
    <name evidence="1" type="ORF">A6J80_01130</name>
    <name evidence="2" type="ORF">PYTT13_19225</name>
</gene>
<dbReference type="Proteomes" id="UP000191257">
    <property type="component" value="Plasmid unnamed1"/>
</dbReference>
<dbReference type="EMBL" id="CP020441">
    <property type="protein sequence ID" value="ARC35156.1"/>
    <property type="molecule type" value="Genomic_DNA"/>
</dbReference>
<protein>
    <submittedName>
        <fullName evidence="1">Uncharacterized protein</fullName>
    </submittedName>
</protein>
<reference evidence="3" key="1">
    <citation type="submission" date="2017-03" db="EMBL/GenBank/DDBJ databases">
        <title>FDA dAtabase for Regulatory Grade micrObial Sequences (FDA-ARGOS): Supporting development and validation of Infectious Disease Dx tests.</title>
        <authorList>
            <person name="Minogue T."/>
            <person name="Wolcott M."/>
            <person name="Wasieloski L."/>
            <person name="Aguilar W."/>
            <person name="Moore D."/>
            <person name="Tallon L."/>
            <person name="Sadzewicz L."/>
            <person name="Sengamalay N."/>
            <person name="Ott S."/>
            <person name="Godinez A."/>
            <person name="Nagaraj S."/>
            <person name="Nadendla S."/>
            <person name="Geyer C."/>
            <person name="Sichtig H."/>
        </authorList>
    </citation>
    <scope>NUCLEOTIDE SEQUENCE [LARGE SCALE GENOMIC DNA]</scope>
    <source>
        <strain evidence="3">FDAARGOS_252</strain>
        <plasmid evidence="3">Plasmid unnamed1</plasmid>
    </source>
</reference>
<reference evidence="1" key="3">
    <citation type="submission" date="2017-12" db="EMBL/GenBank/DDBJ databases">
        <title>FDA dAtabase for Regulatory Grade micrObial Sequences (FDA-ARGOS): Supporting development and validation of Infectious Disease Dx tests.</title>
        <authorList>
            <person name="Campos J."/>
            <person name="Goldberg B."/>
            <person name="Tallon L."/>
            <person name="Sadzewicz L."/>
            <person name="Sengamalay N."/>
            <person name="Ott S."/>
            <person name="Godinez A."/>
            <person name="Nagaraj S."/>
            <person name="Vyas G."/>
            <person name="Aluvathingal J."/>
            <person name="Nadendla S."/>
            <person name="Geyer C."/>
            <person name="Nandy P."/>
            <person name="Hobson J."/>
            <person name="Sichtig H."/>
        </authorList>
    </citation>
    <scope>NUCLEOTIDE SEQUENCE</scope>
    <source>
        <strain evidence="1">FDAARGOS_252</strain>
        <plasmid evidence="1">unnamed1</plasmid>
    </source>
</reference>
<evidence type="ECO:0000313" key="1">
    <source>
        <dbReference type="EMBL" id="ARC35156.1"/>
    </source>
</evidence>
<dbReference type="RefSeq" id="WP_080620160.1">
    <property type="nucleotide sequence ID" value="NZ_CAJGAB010000006.1"/>
</dbReference>
<keyword evidence="1" id="KW-0614">Plasmid</keyword>